<evidence type="ECO:0000256" key="4">
    <source>
        <dbReference type="ARBA" id="ARBA00009982"/>
    </source>
</evidence>
<dbReference type="GO" id="GO:0052684">
    <property type="term" value="F:L-serine hydro-lyase (adding indole, L-tryptophan-forming) activity"/>
    <property type="evidence" value="ECO:0007669"/>
    <property type="project" value="TreeGrafter"/>
</dbReference>
<organism evidence="14 15">
    <name type="scientific">Rapidithrix thailandica</name>
    <dbReference type="NCBI Taxonomy" id="413964"/>
    <lineage>
        <taxon>Bacteria</taxon>
        <taxon>Pseudomonadati</taxon>
        <taxon>Bacteroidota</taxon>
        <taxon>Cytophagia</taxon>
        <taxon>Cytophagales</taxon>
        <taxon>Flammeovirgaceae</taxon>
        <taxon>Rapidithrix</taxon>
    </lineage>
</organism>
<dbReference type="InterPro" id="IPR023026">
    <property type="entry name" value="Trp_synth_beta/beta-like"/>
</dbReference>
<comment type="pathway">
    <text evidence="3 12">Amino-acid biosynthesis; L-tryptophan biosynthesis; L-tryptophan from chorismate: step 5/5.</text>
</comment>
<dbReference type="NCBIfam" id="TIGR01415">
    <property type="entry name" value="trpB_rel"/>
    <property type="match status" value="1"/>
</dbReference>
<dbReference type="AlphaFoldDB" id="A0AAW9S9E6"/>
<dbReference type="PANTHER" id="PTHR48077:SF6">
    <property type="entry name" value="TRYPTOPHAN SYNTHASE"/>
    <property type="match status" value="1"/>
</dbReference>
<dbReference type="InterPro" id="IPR006654">
    <property type="entry name" value="Trp_synth_beta"/>
</dbReference>
<dbReference type="InterPro" id="IPR006316">
    <property type="entry name" value="Trp_synth_b-like"/>
</dbReference>
<dbReference type="EC" id="4.2.1.20" evidence="12"/>
<dbReference type="HAMAP" id="MF_00133">
    <property type="entry name" value="Trp_synth_beta"/>
    <property type="match status" value="1"/>
</dbReference>
<keyword evidence="9 12" id="KW-0057">Aromatic amino acid biosynthesis</keyword>
<reference evidence="14 15" key="1">
    <citation type="submission" date="2024-04" db="EMBL/GenBank/DDBJ databases">
        <title>Novel genus in family Flammeovirgaceae.</title>
        <authorList>
            <person name="Nguyen T.H."/>
            <person name="Vuong T.Q."/>
            <person name="Le H."/>
            <person name="Kim S.-G."/>
        </authorList>
    </citation>
    <scope>NUCLEOTIDE SEQUENCE [LARGE SCALE GENOMIC DNA]</scope>
    <source>
        <strain evidence="14 15">JCM 23209</strain>
    </source>
</reference>
<dbReference type="CDD" id="cd06446">
    <property type="entry name" value="Trp-synth_B"/>
    <property type="match status" value="1"/>
</dbReference>
<dbReference type="PANTHER" id="PTHR48077">
    <property type="entry name" value="TRYPTOPHAN SYNTHASE-RELATED"/>
    <property type="match status" value="1"/>
</dbReference>
<dbReference type="PIRSF" id="PIRSF500824">
    <property type="entry name" value="TrpB_prok"/>
    <property type="match status" value="1"/>
</dbReference>
<dbReference type="EMBL" id="JBDKWZ010000005">
    <property type="protein sequence ID" value="MEN7548375.1"/>
    <property type="molecule type" value="Genomic_DNA"/>
</dbReference>
<evidence type="ECO:0000256" key="2">
    <source>
        <dbReference type="ARBA" id="ARBA00002786"/>
    </source>
</evidence>
<accession>A0AAW9S9E6</accession>
<gene>
    <name evidence="12" type="primary">trpB</name>
    <name evidence="14" type="ORF">AAG747_10680</name>
</gene>
<evidence type="ECO:0000256" key="7">
    <source>
        <dbReference type="ARBA" id="ARBA00022822"/>
    </source>
</evidence>
<comment type="subunit">
    <text evidence="5 12">Tetramer of two alpha and two beta chains.</text>
</comment>
<dbReference type="GO" id="GO:0004834">
    <property type="term" value="F:tryptophan synthase activity"/>
    <property type="evidence" value="ECO:0007669"/>
    <property type="project" value="UniProtKB-UniRule"/>
</dbReference>
<dbReference type="SUPFAM" id="SSF53686">
    <property type="entry name" value="Tryptophan synthase beta subunit-like PLP-dependent enzymes"/>
    <property type="match status" value="1"/>
</dbReference>
<keyword evidence="15" id="KW-1185">Reference proteome</keyword>
<feature type="domain" description="Tryptophan synthase beta chain-like PALP" evidence="13">
    <location>
        <begin position="78"/>
        <end position="415"/>
    </location>
</feature>
<keyword evidence="8 12" id="KW-0663">Pyridoxal phosphate</keyword>
<evidence type="ECO:0000313" key="14">
    <source>
        <dbReference type="EMBL" id="MEN7548375.1"/>
    </source>
</evidence>
<evidence type="ECO:0000259" key="13">
    <source>
        <dbReference type="Pfam" id="PF00291"/>
    </source>
</evidence>
<evidence type="ECO:0000256" key="3">
    <source>
        <dbReference type="ARBA" id="ARBA00004733"/>
    </source>
</evidence>
<keyword evidence="7 12" id="KW-0822">Tryptophan biosynthesis</keyword>
<name>A0AAW9S9E6_9BACT</name>
<evidence type="ECO:0000256" key="8">
    <source>
        <dbReference type="ARBA" id="ARBA00022898"/>
    </source>
</evidence>
<evidence type="ECO:0000256" key="5">
    <source>
        <dbReference type="ARBA" id="ARBA00011270"/>
    </source>
</evidence>
<comment type="similarity">
    <text evidence="4 12">Belongs to the TrpB family.</text>
</comment>
<evidence type="ECO:0000256" key="10">
    <source>
        <dbReference type="ARBA" id="ARBA00023239"/>
    </source>
</evidence>
<dbReference type="Proteomes" id="UP001403385">
    <property type="component" value="Unassembled WGS sequence"/>
</dbReference>
<dbReference type="GO" id="GO:0030170">
    <property type="term" value="F:pyridoxal phosphate binding"/>
    <property type="evidence" value="ECO:0007669"/>
    <property type="project" value="InterPro"/>
</dbReference>
<evidence type="ECO:0000256" key="9">
    <source>
        <dbReference type="ARBA" id="ARBA00023141"/>
    </source>
</evidence>
<protein>
    <recommendedName>
        <fullName evidence="12">Tryptophan synthase beta chain</fullName>
        <ecNumber evidence="12">4.2.1.20</ecNumber>
    </recommendedName>
</protein>
<dbReference type="Gene3D" id="3.40.50.1100">
    <property type="match status" value="2"/>
</dbReference>
<proteinExistence type="inferred from homology"/>
<evidence type="ECO:0000256" key="11">
    <source>
        <dbReference type="ARBA" id="ARBA00049047"/>
    </source>
</evidence>
<comment type="cofactor">
    <cofactor evidence="1 12">
        <name>pyridoxal 5'-phosphate</name>
        <dbReference type="ChEBI" id="CHEBI:597326"/>
    </cofactor>
</comment>
<evidence type="ECO:0000256" key="12">
    <source>
        <dbReference type="HAMAP-Rule" id="MF_00133"/>
    </source>
</evidence>
<dbReference type="PIRSF" id="PIRSF001413">
    <property type="entry name" value="Trp_syn_beta"/>
    <property type="match status" value="1"/>
</dbReference>
<keyword evidence="10 12" id="KW-0456">Lyase</keyword>
<dbReference type="InterPro" id="IPR001926">
    <property type="entry name" value="TrpB-like_PALP"/>
</dbReference>
<dbReference type="Pfam" id="PF00291">
    <property type="entry name" value="PALP"/>
    <property type="match status" value="1"/>
</dbReference>
<comment type="function">
    <text evidence="2 12">The beta subunit is responsible for the synthesis of L-tryptophan from indole and L-serine.</text>
</comment>
<evidence type="ECO:0000313" key="15">
    <source>
        <dbReference type="Proteomes" id="UP001403385"/>
    </source>
</evidence>
<feature type="modified residue" description="N6-(pyridoxal phosphate)lysine" evidence="12">
    <location>
        <position position="113"/>
    </location>
</feature>
<comment type="caution">
    <text evidence="14">The sequence shown here is derived from an EMBL/GenBank/DDBJ whole genome shotgun (WGS) entry which is preliminary data.</text>
</comment>
<dbReference type="NCBIfam" id="NF009057">
    <property type="entry name" value="PRK12391.1"/>
    <property type="match status" value="1"/>
</dbReference>
<evidence type="ECO:0000256" key="6">
    <source>
        <dbReference type="ARBA" id="ARBA00022605"/>
    </source>
</evidence>
<keyword evidence="6 12" id="KW-0028">Amino-acid biosynthesis</keyword>
<evidence type="ECO:0000256" key="1">
    <source>
        <dbReference type="ARBA" id="ARBA00001933"/>
    </source>
</evidence>
<dbReference type="RefSeq" id="WP_346821154.1">
    <property type="nucleotide sequence ID" value="NZ_JBDKWZ010000005.1"/>
</dbReference>
<sequence>MSKVRKILLNENEIPEQWYNIQADMPNPLLPPLHPGTQQPIGPEDLAPLFPMELIKQEVSKEAWIDIPEEVRDVYKIWRPTPMIRAYNLEKKLDTPAKIYYKFEGTSPSGSHKPNTAVPQAYYNKQEGVKRITTETGAGQWGSALSFACNLFDIDLEVYMVKISYHHKPYRKVMMNSWGAKVHPSPTDLTEAGRKVLADNPDSPGSLGIAISEAVERAATNGDTKYALGSVLNHVLMHQTIIGLEAVKQMEKAGDFPDVVIAPFGGGSNFAGLAFPFLRYNLLEGKNVRCLASEPASCPKLTKGDFRYDFGDMVGMTPLIPMYTLGHNFVPAPVHAGGLRYHGAGAVVSQLLKDDLIEAQALHQLECFEAGITFAKAEGIIPAPEATHAIASAIREANQAKEEGKSRTILFNLCGHGNFDMQAYADYFDGKLQDHHFTDDELRANLKTLDTPEIK</sequence>
<comment type="catalytic activity">
    <reaction evidence="11 12">
        <text>(1S,2R)-1-C-(indol-3-yl)glycerol 3-phosphate + L-serine = D-glyceraldehyde 3-phosphate + L-tryptophan + H2O</text>
        <dbReference type="Rhea" id="RHEA:10532"/>
        <dbReference type="ChEBI" id="CHEBI:15377"/>
        <dbReference type="ChEBI" id="CHEBI:33384"/>
        <dbReference type="ChEBI" id="CHEBI:57912"/>
        <dbReference type="ChEBI" id="CHEBI:58866"/>
        <dbReference type="ChEBI" id="CHEBI:59776"/>
        <dbReference type="EC" id="4.2.1.20"/>
    </reaction>
</comment>
<dbReference type="InterPro" id="IPR036052">
    <property type="entry name" value="TrpB-like_PALP_sf"/>
</dbReference>
<dbReference type="GO" id="GO:0005737">
    <property type="term" value="C:cytoplasm"/>
    <property type="evidence" value="ECO:0007669"/>
    <property type="project" value="TreeGrafter"/>
</dbReference>